<keyword evidence="3" id="KW-0808">Transferase</keyword>
<evidence type="ECO:0000256" key="2">
    <source>
        <dbReference type="ARBA" id="ARBA00009861"/>
    </source>
</evidence>
<gene>
    <name evidence="5" type="ORF">G7Z17_g1400</name>
</gene>
<comment type="caution">
    <text evidence="5">The sequence shown here is derived from an EMBL/GenBank/DDBJ whole genome shotgun (WGS) entry which is preliminary data.</text>
</comment>
<evidence type="ECO:0000256" key="1">
    <source>
        <dbReference type="ARBA" id="ARBA00005179"/>
    </source>
</evidence>
<protein>
    <submittedName>
        <fullName evidence="5">Uncharacterized protein</fullName>
    </submittedName>
</protein>
<evidence type="ECO:0000313" key="5">
    <source>
        <dbReference type="EMBL" id="KAF7556434.1"/>
    </source>
</evidence>
<keyword evidence="6" id="KW-1185">Reference proteome</keyword>
<evidence type="ECO:0000256" key="4">
    <source>
        <dbReference type="ARBA" id="ARBA00023315"/>
    </source>
</evidence>
<dbReference type="PANTHER" id="PTHR31896:SF69">
    <property type="entry name" value="FAMILY REGULATORY PROTEIN, PUTATIVE (AFU_ORTHOLOGUE AFUA_3G14730)-RELATED"/>
    <property type="match status" value="1"/>
</dbReference>
<dbReference type="PANTHER" id="PTHR31896">
    <property type="entry name" value="FAMILY REGULATORY PROTEIN, PUTATIVE (AFU_ORTHOLOGUE AFUA_3G14730)-RELATED"/>
    <property type="match status" value="1"/>
</dbReference>
<dbReference type="Proteomes" id="UP000722485">
    <property type="component" value="Unassembled WGS sequence"/>
</dbReference>
<proteinExistence type="inferred from homology"/>
<dbReference type="GO" id="GO:0016746">
    <property type="term" value="F:acyltransferase activity"/>
    <property type="evidence" value="ECO:0007669"/>
    <property type="project" value="UniProtKB-KW"/>
</dbReference>
<keyword evidence="4" id="KW-0012">Acyltransferase</keyword>
<accession>A0A9P5HG27</accession>
<evidence type="ECO:0000256" key="3">
    <source>
        <dbReference type="ARBA" id="ARBA00022679"/>
    </source>
</evidence>
<name>A0A9P5HG27_9HYPO</name>
<comment type="similarity">
    <text evidence="2">Belongs to the plant acyltransferase family.</text>
</comment>
<comment type="pathway">
    <text evidence="1">Secondary metabolite biosynthesis.</text>
</comment>
<organism evidence="5 6">
    <name type="scientific">Cylindrodendrum hubeiense</name>
    <dbReference type="NCBI Taxonomy" id="595255"/>
    <lineage>
        <taxon>Eukaryota</taxon>
        <taxon>Fungi</taxon>
        <taxon>Dikarya</taxon>
        <taxon>Ascomycota</taxon>
        <taxon>Pezizomycotina</taxon>
        <taxon>Sordariomycetes</taxon>
        <taxon>Hypocreomycetidae</taxon>
        <taxon>Hypocreales</taxon>
        <taxon>Nectriaceae</taxon>
        <taxon>Cylindrodendrum</taxon>
    </lineage>
</organism>
<dbReference type="InterPro" id="IPR023213">
    <property type="entry name" value="CAT-like_dom_sf"/>
</dbReference>
<reference evidence="5" key="1">
    <citation type="submission" date="2020-03" db="EMBL/GenBank/DDBJ databases">
        <title>Draft Genome Sequence of Cylindrodendrum hubeiense.</title>
        <authorList>
            <person name="Buettner E."/>
            <person name="Kellner H."/>
        </authorList>
    </citation>
    <scope>NUCLEOTIDE SEQUENCE</scope>
    <source>
        <strain evidence="5">IHI 201604</strain>
    </source>
</reference>
<dbReference type="AlphaFoldDB" id="A0A9P5HG27"/>
<dbReference type="Pfam" id="PF02458">
    <property type="entry name" value="Transferase"/>
    <property type="match status" value="1"/>
</dbReference>
<dbReference type="OrthoDB" id="21502at2759"/>
<dbReference type="InterPro" id="IPR051283">
    <property type="entry name" value="Sec_Metabolite_Acyltrans"/>
</dbReference>
<dbReference type="Gene3D" id="3.30.559.10">
    <property type="entry name" value="Chloramphenicol acetyltransferase-like domain"/>
    <property type="match status" value="2"/>
</dbReference>
<dbReference type="EMBL" id="JAANBB010000012">
    <property type="protein sequence ID" value="KAF7556434.1"/>
    <property type="molecule type" value="Genomic_DNA"/>
</dbReference>
<evidence type="ECO:0000313" key="6">
    <source>
        <dbReference type="Proteomes" id="UP000722485"/>
    </source>
</evidence>
<sequence length="502" mass="56650">MDALRWFFRLQPRWIQPAAVETDDVFPVHFFDDTKTYRSMIVTWTLRFNDALDPEKLHDGLVQLLQIGDWRKLGGRLRLTTDGKLALHVPKEFTPERPAVRFTHRAFDVTIDEHSVGRQLPKPTGDNPSVQSDLSPFRIFTARENAPTKLDDLLYSDEPQLSLHITTFKDATLVSLLWPHTMTGALGRAELITAWGLVLAGRKDEVPELRGAREDVLDGVGTSSDPDPEPFILEPNRLKGFDLLRFGFNFVWELIFGPKMTTQMMYLPSVFVSQLRQLAIDDLKAISGEVDPPFISEGDVLSAWATRMVAKTRAKNRPIIVIGAVDIRSRLKTAFQSGGTYIQNLAFGTFTLFKAREASDISLGEVAYKFRRDILEQITEPQIKTLMRGMRASGSGAPPQMYGETNSLLVVVSNWTKANFFNIIDFSPAVVKSFPVDGQKHQPGKIVYQHSHLMVTSPMARNLLNVLGKDSQGNYWATGTFSADWWVKLEEEIKAILSKRKD</sequence>